<comment type="subcellular location">
    <subcellularLocation>
        <location evidence="1">Cell membrane</location>
        <topology evidence="1">Multi-pass membrane protein</topology>
    </subcellularLocation>
</comment>
<accession>A0A368KM22</accession>
<evidence type="ECO:0000256" key="6">
    <source>
        <dbReference type="ARBA" id="ARBA00022989"/>
    </source>
</evidence>
<evidence type="ECO:0000259" key="9">
    <source>
        <dbReference type="Pfam" id="PF13231"/>
    </source>
</evidence>
<dbReference type="GO" id="GO:0005886">
    <property type="term" value="C:plasma membrane"/>
    <property type="evidence" value="ECO:0007669"/>
    <property type="project" value="UniProtKB-SubCell"/>
</dbReference>
<dbReference type="GO" id="GO:0009103">
    <property type="term" value="P:lipopolysaccharide biosynthetic process"/>
    <property type="evidence" value="ECO:0007669"/>
    <property type="project" value="UniProtKB-ARBA"/>
</dbReference>
<dbReference type="Proteomes" id="UP000253562">
    <property type="component" value="Unassembled WGS sequence"/>
</dbReference>
<keyword evidence="7 8" id="KW-0472">Membrane</keyword>
<dbReference type="PANTHER" id="PTHR33908:SF11">
    <property type="entry name" value="MEMBRANE PROTEIN"/>
    <property type="match status" value="1"/>
</dbReference>
<dbReference type="GO" id="GO:0016763">
    <property type="term" value="F:pentosyltransferase activity"/>
    <property type="evidence" value="ECO:0007669"/>
    <property type="project" value="TreeGrafter"/>
</dbReference>
<evidence type="ECO:0000313" key="11">
    <source>
        <dbReference type="Proteomes" id="UP000253562"/>
    </source>
</evidence>
<feature type="transmembrane region" description="Helical" evidence="8">
    <location>
        <begin position="373"/>
        <end position="392"/>
    </location>
</feature>
<feature type="domain" description="Glycosyltransferase RgtA/B/C/D-like" evidence="9">
    <location>
        <begin position="98"/>
        <end position="238"/>
    </location>
</feature>
<dbReference type="InterPro" id="IPR050297">
    <property type="entry name" value="LipidA_mod_glycosyltrf_83"/>
</dbReference>
<keyword evidence="3" id="KW-0328">Glycosyltransferase</keyword>
<keyword evidence="2" id="KW-1003">Cell membrane</keyword>
<feature type="transmembrane region" description="Helical" evidence="8">
    <location>
        <begin position="126"/>
        <end position="148"/>
    </location>
</feature>
<protein>
    <submittedName>
        <fullName evidence="10">Phospholipid carrier-dependent glycosyltransferase</fullName>
    </submittedName>
</protein>
<evidence type="ECO:0000256" key="8">
    <source>
        <dbReference type="SAM" id="Phobius"/>
    </source>
</evidence>
<evidence type="ECO:0000256" key="1">
    <source>
        <dbReference type="ARBA" id="ARBA00004651"/>
    </source>
</evidence>
<feature type="transmembrane region" description="Helical" evidence="8">
    <location>
        <begin position="98"/>
        <end position="119"/>
    </location>
</feature>
<reference evidence="10 11" key="1">
    <citation type="submission" date="2018-07" db="EMBL/GenBank/DDBJ databases">
        <title>Comparative genomes isolates from brazilian mangrove.</title>
        <authorList>
            <person name="De Araujo J.E."/>
            <person name="Taketani R.G."/>
            <person name="Silva M.C.P."/>
            <person name="Lourenco M.V."/>
            <person name="Oliveira V.M."/>
            <person name="Andreote F.D."/>
        </authorList>
    </citation>
    <scope>NUCLEOTIDE SEQUENCE [LARGE SCALE GENOMIC DNA]</scope>
    <source>
        <strain evidence="10 11">HEX PRIS-MGV</strain>
    </source>
</reference>
<keyword evidence="5 8" id="KW-0812">Transmembrane</keyword>
<dbReference type="EMBL" id="QPEX01000044">
    <property type="protein sequence ID" value="RCS42219.1"/>
    <property type="molecule type" value="Genomic_DNA"/>
</dbReference>
<dbReference type="AlphaFoldDB" id="A0A368KM22"/>
<feature type="transmembrane region" description="Helical" evidence="8">
    <location>
        <begin position="178"/>
        <end position="200"/>
    </location>
</feature>
<organism evidence="10 11">
    <name type="scientific">Bremerella cremea</name>
    <dbReference type="NCBI Taxonomy" id="1031537"/>
    <lineage>
        <taxon>Bacteria</taxon>
        <taxon>Pseudomonadati</taxon>
        <taxon>Planctomycetota</taxon>
        <taxon>Planctomycetia</taxon>
        <taxon>Pirellulales</taxon>
        <taxon>Pirellulaceae</taxon>
        <taxon>Bremerella</taxon>
    </lineage>
</organism>
<proteinExistence type="predicted"/>
<dbReference type="PANTHER" id="PTHR33908">
    <property type="entry name" value="MANNOSYLTRANSFERASE YKCB-RELATED"/>
    <property type="match status" value="1"/>
</dbReference>
<comment type="caution">
    <text evidence="10">The sequence shown here is derived from an EMBL/GenBank/DDBJ whole genome shotgun (WGS) entry which is preliminary data.</text>
</comment>
<evidence type="ECO:0000313" key="10">
    <source>
        <dbReference type="EMBL" id="RCS42219.1"/>
    </source>
</evidence>
<feature type="transmembrane region" description="Helical" evidence="8">
    <location>
        <begin position="15"/>
        <end position="37"/>
    </location>
</feature>
<dbReference type="RefSeq" id="WP_114371700.1">
    <property type="nucleotide sequence ID" value="NZ_QPEX01000044.1"/>
</dbReference>
<feature type="transmembrane region" description="Helical" evidence="8">
    <location>
        <begin position="220"/>
        <end position="239"/>
    </location>
</feature>
<dbReference type="OrthoDB" id="232864at2"/>
<sequence>MSNLEQVARPKQREFLWLLALIVVVGFLVRLATAVWWEGRMPAGERFMFGDSLGYEILARHLAHGEDFAYGTAYVTRTPGYSLMLAPFYWATDLPPTLALRLVGIVCGTVAIALAAWIARMLFNPVAAVIAAVLVAFYPGAIAMSVFILSEAPFAPLMLLNLGWLIVALRAERTSRRLIFAALSGAVFGIAILTRPSWLMFPFFAAPIGLVFYPARKQQLEVYFTAGMAAAIVMTPWWVRNYQVIGQFVPTTLQVGASLYDGISPTATGASDMQFVNDFEQQLQQIEMQATKPLPGTHESRRDALMKQAAIDWARHNPGQVARLAVIKCWRYWTPLGNNEEMSGKMALVIAAGYLPIVVTGLAATFLFARRLWIYFLLALPIFYFCLLHMVFVSSIRYRQPPMLALAILSAGLLAGWLHQSWPAPSDKFPSGNQKEIADNR</sequence>
<dbReference type="Pfam" id="PF13231">
    <property type="entry name" value="PMT_2"/>
    <property type="match status" value="1"/>
</dbReference>
<dbReference type="InterPro" id="IPR038731">
    <property type="entry name" value="RgtA/B/C-like"/>
</dbReference>
<feature type="transmembrane region" description="Helical" evidence="8">
    <location>
        <begin position="404"/>
        <end position="422"/>
    </location>
</feature>
<evidence type="ECO:0000256" key="3">
    <source>
        <dbReference type="ARBA" id="ARBA00022676"/>
    </source>
</evidence>
<gene>
    <name evidence="10" type="ORF">DTL42_20550</name>
</gene>
<evidence type="ECO:0000256" key="5">
    <source>
        <dbReference type="ARBA" id="ARBA00022692"/>
    </source>
</evidence>
<evidence type="ECO:0000256" key="4">
    <source>
        <dbReference type="ARBA" id="ARBA00022679"/>
    </source>
</evidence>
<evidence type="ECO:0000256" key="2">
    <source>
        <dbReference type="ARBA" id="ARBA00022475"/>
    </source>
</evidence>
<name>A0A368KM22_9BACT</name>
<keyword evidence="4 10" id="KW-0808">Transferase</keyword>
<keyword evidence="6 8" id="KW-1133">Transmembrane helix</keyword>
<feature type="transmembrane region" description="Helical" evidence="8">
    <location>
        <begin position="154"/>
        <end position="171"/>
    </location>
</feature>
<feature type="transmembrane region" description="Helical" evidence="8">
    <location>
        <begin position="346"/>
        <end position="367"/>
    </location>
</feature>
<evidence type="ECO:0000256" key="7">
    <source>
        <dbReference type="ARBA" id="ARBA00023136"/>
    </source>
</evidence>